<dbReference type="AlphaFoldDB" id="A0AAW9Q8F1"/>
<sequence>MQNIPSAVLDTNVVLDWMVFDNPVVRPLAEAIRAGRVQWLACQRMRDELAHVLGRGVGGPPDAGSQALSCWDAHAQLRPLHAPGAGERLHCTDADDQVFIDFAVVFRVRWLLTRDRALLKLAKRARRWDVDVVTPERWIQAFAAPA</sequence>
<feature type="domain" description="PIN" evidence="1">
    <location>
        <begin position="7"/>
        <end position="117"/>
    </location>
</feature>
<dbReference type="RefSeq" id="WP_332290471.1">
    <property type="nucleotide sequence ID" value="NZ_JAZIBG010000028.1"/>
</dbReference>
<comment type="caution">
    <text evidence="2">The sequence shown here is derived from an EMBL/GenBank/DDBJ whole genome shotgun (WGS) entry which is preliminary data.</text>
</comment>
<reference evidence="2 3" key="1">
    <citation type="submission" date="2024-02" db="EMBL/GenBank/DDBJ databases">
        <title>Genome sequence of Aquincola sp. MAHUQ-54.</title>
        <authorList>
            <person name="Huq M.A."/>
        </authorList>
    </citation>
    <scope>NUCLEOTIDE SEQUENCE [LARGE SCALE GENOMIC DNA]</scope>
    <source>
        <strain evidence="2 3">MAHUQ-54</strain>
    </source>
</reference>
<evidence type="ECO:0000259" key="1">
    <source>
        <dbReference type="Pfam" id="PF13470"/>
    </source>
</evidence>
<gene>
    <name evidence="2" type="ORF">V4F39_15370</name>
</gene>
<proteinExistence type="predicted"/>
<accession>A0AAW9Q8F1</accession>
<dbReference type="PANTHER" id="PTHR34610:SF3">
    <property type="entry name" value="SSL7007 PROTEIN"/>
    <property type="match status" value="1"/>
</dbReference>
<dbReference type="SUPFAM" id="SSF88723">
    <property type="entry name" value="PIN domain-like"/>
    <property type="match status" value="1"/>
</dbReference>
<dbReference type="PANTHER" id="PTHR34610">
    <property type="entry name" value="SSL7007 PROTEIN"/>
    <property type="match status" value="1"/>
</dbReference>
<name>A0AAW9Q8F1_9BURK</name>
<keyword evidence="3" id="KW-1185">Reference proteome</keyword>
<dbReference type="InterPro" id="IPR002850">
    <property type="entry name" value="PIN_toxin-like"/>
</dbReference>
<protein>
    <submittedName>
        <fullName evidence="2">PIN domain-containing protein</fullName>
    </submittedName>
</protein>
<organism evidence="2 3">
    <name type="scientific">Aquincola agrisoli</name>
    <dbReference type="NCBI Taxonomy" id="3119538"/>
    <lineage>
        <taxon>Bacteria</taxon>
        <taxon>Pseudomonadati</taxon>
        <taxon>Pseudomonadota</taxon>
        <taxon>Betaproteobacteria</taxon>
        <taxon>Burkholderiales</taxon>
        <taxon>Sphaerotilaceae</taxon>
        <taxon>Aquincola</taxon>
    </lineage>
</organism>
<dbReference type="Proteomes" id="UP001336250">
    <property type="component" value="Unassembled WGS sequence"/>
</dbReference>
<dbReference type="EMBL" id="JAZIBG010000028">
    <property type="protein sequence ID" value="MEF7615301.1"/>
    <property type="molecule type" value="Genomic_DNA"/>
</dbReference>
<evidence type="ECO:0000313" key="3">
    <source>
        <dbReference type="Proteomes" id="UP001336250"/>
    </source>
</evidence>
<dbReference type="InterPro" id="IPR029060">
    <property type="entry name" value="PIN-like_dom_sf"/>
</dbReference>
<dbReference type="InterPro" id="IPR002716">
    <property type="entry name" value="PIN_dom"/>
</dbReference>
<dbReference type="Pfam" id="PF13470">
    <property type="entry name" value="PIN_3"/>
    <property type="match status" value="1"/>
</dbReference>
<evidence type="ECO:0000313" key="2">
    <source>
        <dbReference type="EMBL" id="MEF7615301.1"/>
    </source>
</evidence>